<name>A0A8X7N9Z5_9BASI</name>
<dbReference type="EMBL" id="LWDG02000097">
    <property type="protein sequence ID" value="KAE8269374.1"/>
    <property type="molecule type" value="Genomic_DNA"/>
</dbReference>
<feature type="compositionally biased region" description="Low complexity" evidence="1">
    <location>
        <begin position="106"/>
        <end position="171"/>
    </location>
</feature>
<evidence type="ECO:0000313" key="3">
    <source>
        <dbReference type="EMBL" id="KAE8269374.1"/>
    </source>
</evidence>
<comment type="caution">
    <text evidence="3">The sequence shown here is derived from an EMBL/GenBank/DDBJ whole genome shotgun (WGS) entry which is preliminary data.</text>
</comment>
<evidence type="ECO:0000256" key="2">
    <source>
        <dbReference type="SAM" id="Phobius"/>
    </source>
</evidence>
<feature type="region of interest" description="Disordered" evidence="1">
    <location>
        <begin position="381"/>
        <end position="426"/>
    </location>
</feature>
<proteinExistence type="predicted"/>
<accession>A0A8X7N9Z5</accession>
<keyword evidence="2" id="KW-0812">Transmembrane</keyword>
<keyword evidence="4" id="KW-1185">Reference proteome</keyword>
<protein>
    <submittedName>
        <fullName evidence="3">Uncharacterized protein</fullName>
    </submittedName>
</protein>
<dbReference type="AlphaFoldDB" id="A0A8X7N9Z5"/>
<feature type="region of interest" description="Disordered" evidence="1">
    <location>
        <begin position="79"/>
        <end position="171"/>
    </location>
</feature>
<feature type="transmembrane region" description="Helical" evidence="2">
    <location>
        <begin position="12"/>
        <end position="30"/>
    </location>
</feature>
<evidence type="ECO:0000313" key="4">
    <source>
        <dbReference type="Proteomes" id="UP000078113"/>
    </source>
</evidence>
<organism evidence="3 4">
    <name type="scientific">Tilletia walkeri</name>
    <dbReference type="NCBI Taxonomy" id="117179"/>
    <lineage>
        <taxon>Eukaryota</taxon>
        <taxon>Fungi</taxon>
        <taxon>Dikarya</taxon>
        <taxon>Basidiomycota</taxon>
        <taxon>Ustilaginomycotina</taxon>
        <taxon>Exobasidiomycetes</taxon>
        <taxon>Tilletiales</taxon>
        <taxon>Tilletiaceae</taxon>
        <taxon>Tilletia</taxon>
    </lineage>
</organism>
<feature type="transmembrane region" description="Helical" evidence="2">
    <location>
        <begin position="341"/>
        <end position="358"/>
    </location>
</feature>
<keyword evidence="2" id="KW-0472">Membrane</keyword>
<sequence length="426" mass="44238">MLSAGRIQIVSVLPAVCHITALFLLLLVLVSPTPLPFGPSLIKIVPVSLNASQVALPTSSISFPGVNVTLSNTTVAQVHPRAVRRRHHGMRKVVVRRDGPLGTVGTNTTSSAEPTPSEVPASPAAPSASPVSTTAPASQSPTTSATPNATSTNSTPPATASPSQSSVPSGTSSIKMFFGPLGSCFWSQDGIRDCSPASLNPKYNVTALNSATQGSISTAALPGSLSGSTRSAILLAGVIVLTISSALALVPILATLHPDQFGAVLDAGPLEQNFRTAKSLMVWALAIMGVLLVGASVSLRFTLNGAIKAFNAANQQVALPHSLTDGGKATNVGLHAQTGNSFGFLWITSFFLGTLFWVERRRARQAEAIAQARTQIDAEEARRSAKALKVEPVPPYQPARPEPAYMGDSKTSETGAFPPEKKEEAV</sequence>
<evidence type="ECO:0000256" key="1">
    <source>
        <dbReference type="SAM" id="MobiDB-lite"/>
    </source>
</evidence>
<feature type="compositionally biased region" description="Pro residues" evidence="1">
    <location>
        <begin position="392"/>
        <end position="401"/>
    </location>
</feature>
<feature type="compositionally biased region" description="Basic residues" evidence="1">
    <location>
        <begin position="81"/>
        <end position="94"/>
    </location>
</feature>
<feature type="transmembrane region" description="Helical" evidence="2">
    <location>
        <begin position="232"/>
        <end position="254"/>
    </location>
</feature>
<gene>
    <name evidence="3" type="ORF">A4X09_0g2970</name>
</gene>
<dbReference type="Proteomes" id="UP000078113">
    <property type="component" value="Unassembled WGS sequence"/>
</dbReference>
<feature type="transmembrane region" description="Helical" evidence="2">
    <location>
        <begin position="280"/>
        <end position="301"/>
    </location>
</feature>
<reference evidence="3" key="1">
    <citation type="submission" date="2016-04" db="EMBL/GenBank/DDBJ databases">
        <authorList>
            <person name="Nguyen H.D."/>
            <person name="Samba Siva P."/>
            <person name="Cullis J."/>
            <person name="Levesque C.A."/>
            <person name="Hambleton S."/>
        </authorList>
    </citation>
    <scope>NUCLEOTIDE SEQUENCE</scope>
    <source>
        <strain evidence="3">DAOMC 236422</strain>
    </source>
</reference>
<keyword evidence="2" id="KW-1133">Transmembrane helix</keyword>
<reference evidence="3" key="2">
    <citation type="journal article" date="2019" name="IMA Fungus">
        <title>Genome sequencing and comparison of five Tilletia species to identify candidate genes for the detection of regulated species infecting wheat.</title>
        <authorList>
            <person name="Nguyen H.D.T."/>
            <person name="Sultana T."/>
            <person name="Kesanakurti P."/>
            <person name="Hambleton S."/>
        </authorList>
    </citation>
    <scope>NUCLEOTIDE SEQUENCE</scope>
    <source>
        <strain evidence="3">DAOMC 236422</strain>
    </source>
</reference>